<evidence type="ECO:0000313" key="2">
    <source>
        <dbReference type="Proteomes" id="UP000663866"/>
    </source>
</evidence>
<sequence>MAGRHQRLVWTQWTRPVPPSARPTDMEETNPYSGWPQRAISLWDIMNHESYNAIEKITFVYLISLLNNHIYLDMLLQSLLIHDQVLFEMIHYQDQLDRKQVYIW</sequence>
<organism evidence="1 2">
    <name type="scientific">Rotaria magnacalcarata</name>
    <dbReference type="NCBI Taxonomy" id="392030"/>
    <lineage>
        <taxon>Eukaryota</taxon>
        <taxon>Metazoa</taxon>
        <taxon>Spiralia</taxon>
        <taxon>Gnathifera</taxon>
        <taxon>Rotifera</taxon>
        <taxon>Eurotatoria</taxon>
        <taxon>Bdelloidea</taxon>
        <taxon>Philodinida</taxon>
        <taxon>Philodinidae</taxon>
        <taxon>Rotaria</taxon>
    </lineage>
</organism>
<gene>
    <name evidence="1" type="ORF">OVN521_LOCUS29615</name>
</gene>
<proteinExistence type="predicted"/>
<accession>A0A820FH00</accession>
<dbReference type="AlphaFoldDB" id="A0A820FH00"/>
<evidence type="ECO:0000313" key="1">
    <source>
        <dbReference type="EMBL" id="CAF4262036.1"/>
    </source>
</evidence>
<protein>
    <submittedName>
        <fullName evidence="1">Uncharacterized protein</fullName>
    </submittedName>
</protein>
<keyword evidence="2" id="KW-1185">Reference proteome</keyword>
<reference evidence="1" key="1">
    <citation type="submission" date="2021-02" db="EMBL/GenBank/DDBJ databases">
        <authorList>
            <person name="Nowell W R."/>
        </authorList>
    </citation>
    <scope>NUCLEOTIDE SEQUENCE</scope>
</reference>
<comment type="caution">
    <text evidence="1">The sequence shown here is derived from an EMBL/GenBank/DDBJ whole genome shotgun (WGS) entry which is preliminary data.</text>
</comment>
<name>A0A820FH00_9BILA</name>
<dbReference type="Proteomes" id="UP000663866">
    <property type="component" value="Unassembled WGS sequence"/>
</dbReference>
<dbReference type="EMBL" id="CAJOBG010009244">
    <property type="protein sequence ID" value="CAF4262036.1"/>
    <property type="molecule type" value="Genomic_DNA"/>
</dbReference>